<dbReference type="Proteomes" id="UP000307440">
    <property type="component" value="Unassembled WGS sequence"/>
</dbReference>
<name>A0A5C3KEK8_COPMA</name>
<dbReference type="STRING" id="230819.A0A5C3KEK8"/>
<evidence type="ECO:0000313" key="4">
    <source>
        <dbReference type="Proteomes" id="UP000307440"/>
    </source>
</evidence>
<feature type="transmembrane region" description="Helical" evidence="2">
    <location>
        <begin position="136"/>
        <end position="156"/>
    </location>
</feature>
<feature type="transmembrane region" description="Helical" evidence="2">
    <location>
        <begin position="211"/>
        <end position="237"/>
    </location>
</feature>
<feature type="transmembrane region" description="Helical" evidence="2">
    <location>
        <begin position="168"/>
        <end position="190"/>
    </location>
</feature>
<dbReference type="AlphaFoldDB" id="A0A5C3KEK8"/>
<feature type="transmembrane region" description="Helical" evidence="2">
    <location>
        <begin position="55"/>
        <end position="83"/>
    </location>
</feature>
<dbReference type="EMBL" id="ML210398">
    <property type="protein sequence ID" value="TFK18471.1"/>
    <property type="molecule type" value="Genomic_DNA"/>
</dbReference>
<evidence type="ECO:0008006" key="5">
    <source>
        <dbReference type="Google" id="ProtNLM"/>
    </source>
</evidence>
<evidence type="ECO:0000256" key="1">
    <source>
        <dbReference type="SAM" id="MobiDB-lite"/>
    </source>
</evidence>
<proteinExistence type="predicted"/>
<feature type="transmembrane region" description="Helical" evidence="2">
    <location>
        <begin position="249"/>
        <end position="268"/>
    </location>
</feature>
<protein>
    <recommendedName>
        <fullName evidence="5">G-protein coupled receptors family 1 profile domain-containing protein</fullName>
    </recommendedName>
</protein>
<gene>
    <name evidence="3" type="ORF">FA15DRAFT_627866</name>
</gene>
<keyword evidence="2" id="KW-0472">Membrane</keyword>
<reference evidence="3 4" key="1">
    <citation type="journal article" date="2019" name="Nat. Ecol. Evol.">
        <title>Megaphylogeny resolves global patterns of mushroom evolution.</title>
        <authorList>
            <person name="Varga T."/>
            <person name="Krizsan K."/>
            <person name="Foldi C."/>
            <person name="Dima B."/>
            <person name="Sanchez-Garcia M."/>
            <person name="Sanchez-Ramirez S."/>
            <person name="Szollosi G.J."/>
            <person name="Szarkandi J.G."/>
            <person name="Papp V."/>
            <person name="Albert L."/>
            <person name="Andreopoulos W."/>
            <person name="Angelini C."/>
            <person name="Antonin V."/>
            <person name="Barry K.W."/>
            <person name="Bougher N.L."/>
            <person name="Buchanan P."/>
            <person name="Buyck B."/>
            <person name="Bense V."/>
            <person name="Catcheside P."/>
            <person name="Chovatia M."/>
            <person name="Cooper J."/>
            <person name="Damon W."/>
            <person name="Desjardin D."/>
            <person name="Finy P."/>
            <person name="Geml J."/>
            <person name="Haridas S."/>
            <person name="Hughes K."/>
            <person name="Justo A."/>
            <person name="Karasinski D."/>
            <person name="Kautmanova I."/>
            <person name="Kiss B."/>
            <person name="Kocsube S."/>
            <person name="Kotiranta H."/>
            <person name="LaButti K.M."/>
            <person name="Lechner B.E."/>
            <person name="Liimatainen K."/>
            <person name="Lipzen A."/>
            <person name="Lukacs Z."/>
            <person name="Mihaltcheva S."/>
            <person name="Morgado L.N."/>
            <person name="Niskanen T."/>
            <person name="Noordeloos M.E."/>
            <person name="Ohm R.A."/>
            <person name="Ortiz-Santana B."/>
            <person name="Ovrebo C."/>
            <person name="Racz N."/>
            <person name="Riley R."/>
            <person name="Savchenko A."/>
            <person name="Shiryaev A."/>
            <person name="Soop K."/>
            <person name="Spirin V."/>
            <person name="Szebenyi C."/>
            <person name="Tomsovsky M."/>
            <person name="Tulloss R.E."/>
            <person name="Uehling J."/>
            <person name="Grigoriev I.V."/>
            <person name="Vagvolgyi C."/>
            <person name="Papp T."/>
            <person name="Martin F.M."/>
            <person name="Miettinen O."/>
            <person name="Hibbett D.S."/>
            <person name="Nagy L.G."/>
        </authorList>
    </citation>
    <scope>NUCLEOTIDE SEQUENCE [LARGE SCALE GENOMIC DNA]</scope>
    <source>
        <strain evidence="3 4">CBS 121175</strain>
    </source>
</reference>
<feature type="region of interest" description="Disordered" evidence="1">
    <location>
        <begin position="308"/>
        <end position="328"/>
    </location>
</feature>
<evidence type="ECO:0000256" key="2">
    <source>
        <dbReference type="SAM" id="Phobius"/>
    </source>
</evidence>
<sequence length="328" mass="36689">MSSVDQTHLAITFAETIYANITITLIDVGIQLFMCLYGLSVYLETPPSLRKGRMPYIIISFLILILSGVPAALDCAWVFRVMFEASSPTEYLRLFSFYGDLPLRFTSEVMFTVVVFVGDALLLYRCYVIWSDRKLVLILPTLAYLGGLGMGIRSLMPHDPLPTRASRSAWIFLVVSLNIMVTFLISFRLIRARRHLSTILPERNLNIYGGAVAILIESAFPLSIFGVAFAINMIYTVYRTTLGAEMTQLMLGMLFYSFTAISPQMIIFRVTTGRSWLSNPKLHGNSSVLSKPIVFAADAPTEQSFFSMTGPEVRDEERGSNSSTEKTT</sequence>
<keyword evidence="2" id="KW-0812">Transmembrane</keyword>
<feature type="transmembrane region" description="Helical" evidence="2">
    <location>
        <begin position="103"/>
        <end position="124"/>
    </location>
</feature>
<keyword evidence="4" id="KW-1185">Reference proteome</keyword>
<evidence type="ECO:0000313" key="3">
    <source>
        <dbReference type="EMBL" id="TFK18471.1"/>
    </source>
</evidence>
<dbReference type="OrthoDB" id="3351617at2759"/>
<accession>A0A5C3KEK8</accession>
<organism evidence="3 4">
    <name type="scientific">Coprinopsis marcescibilis</name>
    <name type="common">Agaric fungus</name>
    <name type="synonym">Psathyrella marcescibilis</name>
    <dbReference type="NCBI Taxonomy" id="230819"/>
    <lineage>
        <taxon>Eukaryota</taxon>
        <taxon>Fungi</taxon>
        <taxon>Dikarya</taxon>
        <taxon>Basidiomycota</taxon>
        <taxon>Agaricomycotina</taxon>
        <taxon>Agaricomycetes</taxon>
        <taxon>Agaricomycetidae</taxon>
        <taxon>Agaricales</taxon>
        <taxon>Agaricineae</taxon>
        <taxon>Psathyrellaceae</taxon>
        <taxon>Coprinopsis</taxon>
    </lineage>
</organism>
<keyword evidence="2" id="KW-1133">Transmembrane helix</keyword>
<feature type="transmembrane region" description="Helical" evidence="2">
    <location>
        <begin position="17"/>
        <end position="43"/>
    </location>
</feature>